<feature type="domain" description="Inositol polyphosphate-related phosphatase" evidence="1">
    <location>
        <begin position="1"/>
        <end position="197"/>
    </location>
</feature>
<dbReference type="Pfam" id="PF22669">
    <property type="entry name" value="Exo_endo_phos2"/>
    <property type="match status" value="1"/>
</dbReference>
<dbReference type="InterPro" id="IPR000300">
    <property type="entry name" value="IPPc"/>
</dbReference>
<organism evidence="2 3">
    <name type="scientific">Romanomermis culicivorax</name>
    <name type="common">Nematode worm</name>
    <dbReference type="NCBI Taxonomy" id="13658"/>
    <lineage>
        <taxon>Eukaryota</taxon>
        <taxon>Metazoa</taxon>
        <taxon>Ecdysozoa</taxon>
        <taxon>Nematoda</taxon>
        <taxon>Enoplea</taxon>
        <taxon>Dorylaimia</taxon>
        <taxon>Mermithida</taxon>
        <taxon>Mermithoidea</taxon>
        <taxon>Mermithidae</taxon>
        <taxon>Romanomermis</taxon>
    </lineage>
</organism>
<evidence type="ECO:0000259" key="1">
    <source>
        <dbReference type="SMART" id="SM00128"/>
    </source>
</evidence>
<dbReference type="WBParaSite" id="nRc.2.0.1.t28302-RA">
    <property type="protein sequence ID" value="nRc.2.0.1.t28302-RA"/>
    <property type="gene ID" value="nRc.2.0.1.g28302"/>
</dbReference>
<dbReference type="AlphaFoldDB" id="A0A915JQC1"/>
<reference evidence="3" key="1">
    <citation type="submission" date="2022-11" db="UniProtKB">
        <authorList>
            <consortium name="WormBaseParasite"/>
        </authorList>
    </citation>
    <scope>IDENTIFICATION</scope>
</reference>
<dbReference type="SMART" id="SM00128">
    <property type="entry name" value="IPPc"/>
    <property type="match status" value="1"/>
</dbReference>
<accession>A0A915JQC1</accession>
<name>A0A915JQC1_ROMCU</name>
<dbReference type="PANTHER" id="PTHR47039:SF1">
    <property type="entry name" value="INOSITOL POLYPHOSPHATE 5-PHOSPHATASE E"/>
    <property type="match status" value="1"/>
</dbReference>
<dbReference type="GO" id="GO:0016791">
    <property type="term" value="F:phosphatase activity"/>
    <property type="evidence" value="ECO:0007669"/>
    <property type="project" value="InterPro"/>
</dbReference>
<dbReference type="SUPFAM" id="SSF56219">
    <property type="entry name" value="DNase I-like"/>
    <property type="match status" value="1"/>
</dbReference>
<keyword evidence="2" id="KW-1185">Reference proteome</keyword>
<dbReference type="PANTHER" id="PTHR47039">
    <property type="entry name" value="INOSITOL POLYPHOSPHATE 5-PHOSPHATASE E"/>
    <property type="match status" value="1"/>
</dbReference>
<dbReference type="InterPro" id="IPR036691">
    <property type="entry name" value="Endo/exonu/phosph_ase_sf"/>
</dbReference>
<evidence type="ECO:0000313" key="2">
    <source>
        <dbReference type="Proteomes" id="UP000887565"/>
    </source>
</evidence>
<protein>
    <submittedName>
        <fullName evidence="3">Inositol polyphosphate-related phosphatase domain-containing protein</fullName>
    </submittedName>
</protein>
<dbReference type="Proteomes" id="UP000887565">
    <property type="component" value="Unplaced"/>
</dbReference>
<sequence length="199" mass="22745">MFANIENAVDQCSIYTRTATKLRTKGALAVGFKLFGTSLLFISCHLSHGKSLLLRVKDYRKIVRQLDLRHLNLSGYSAIDKVHGVFWFGDLNFRVGESRFEIEKLITSSDKTREQIIAKLLEKDQLRQEIRNNSTFNGFQEGPVNFLPTYKYDIGCEEFDTSAKQRAPAYTKTATFRLLVVSEQFSDVLSDEMKEASLK</sequence>
<proteinExistence type="predicted"/>
<dbReference type="InterPro" id="IPR053321">
    <property type="entry name" value="IPP-5-Phosphatase_Type_IV"/>
</dbReference>
<dbReference type="Gene3D" id="3.60.10.10">
    <property type="entry name" value="Endonuclease/exonuclease/phosphatase"/>
    <property type="match status" value="1"/>
</dbReference>
<evidence type="ECO:0000313" key="3">
    <source>
        <dbReference type="WBParaSite" id="nRc.2.0.1.t28302-RA"/>
    </source>
</evidence>
<dbReference type="GO" id="GO:0046856">
    <property type="term" value="P:phosphatidylinositol dephosphorylation"/>
    <property type="evidence" value="ECO:0007669"/>
    <property type="project" value="InterPro"/>
</dbReference>